<sequence length="136" mass="15159">MNLRFSFVILILASIGQILADDCKHWRITSPTEEGLIWTAGQSYAVSWDGTGSKVQTVDKVDLYNDNDEFVVNEWQGPVPVGKLWTENFPLQAPDDGLYYFKVTATSSSGGKCFFGFCQVYRANLNTSSKPSYPLS</sequence>
<proteinExistence type="predicted"/>
<organism evidence="1 2">
    <name type="scientific">Racocetra persica</name>
    <dbReference type="NCBI Taxonomy" id="160502"/>
    <lineage>
        <taxon>Eukaryota</taxon>
        <taxon>Fungi</taxon>
        <taxon>Fungi incertae sedis</taxon>
        <taxon>Mucoromycota</taxon>
        <taxon>Glomeromycotina</taxon>
        <taxon>Glomeromycetes</taxon>
        <taxon>Diversisporales</taxon>
        <taxon>Gigasporaceae</taxon>
        <taxon>Racocetra</taxon>
    </lineage>
</organism>
<keyword evidence="2" id="KW-1185">Reference proteome</keyword>
<gene>
    <name evidence="1" type="ORF">RPERSI_LOCUS14778</name>
</gene>
<evidence type="ECO:0000313" key="2">
    <source>
        <dbReference type="Proteomes" id="UP000789920"/>
    </source>
</evidence>
<feature type="non-terminal residue" evidence="1">
    <location>
        <position position="136"/>
    </location>
</feature>
<protein>
    <submittedName>
        <fullName evidence="1">11192_t:CDS:1</fullName>
    </submittedName>
</protein>
<name>A0ACA9QLV9_9GLOM</name>
<accession>A0ACA9QLV9</accession>
<comment type="caution">
    <text evidence="1">The sequence shown here is derived from an EMBL/GenBank/DDBJ whole genome shotgun (WGS) entry which is preliminary data.</text>
</comment>
<dbReference type="EMBL" id="CAJVQC010034658">
    <property type="protein sequence ID" value="CAG8756951.1"/>
    <property type="molecule type" value="Genomic_DNA"/>
</dbReference>
<dbReference type="Proteomes" id="UP000789920">
    <property type="component" value="Unassembled WGS sequence"/>
</dbReference>
<reference evidence="1" key="1">
    <citation type="submission" date="2021-06" db="EMBL/GenBank/DDBJ databases">
        <authorList>
            <person name="Kallberg Y."/>
            <person name="Tangrot J."/>
            <person name="Rosling A."/>
        </authorList>
    </citation>
    <scope>NUCLEOTIDE SEQUENCE</scope>
    <source>
        <strain evidence="1">MA461A</strain>
    </source>
</reference>
<evidence type="ECO:0000313" key="1">
    <source>
        <dbReference type="EMBL" id="CAG8756951.1"/>
    </source>
</evidence>